<feature type="transmembrane region" description="Helical" evidence="11">
    <location>
        <begin position="203"/>
        <end position="220"/>
    </location>
</feature>
<feature type="transmembrane region" description="Helical" evidence="11">
    <location>
        <begin position="162"/>
        <end position="183"/>
    </location>
</feature>
<keyword evidence="5" id="KW-0547">Nucleotide-binding</keyword>
<keyword evidence="10 11" id="KW-0472">Membrane</keyword>
<keyword evidence="8" id="KW-0067">ATP-binding</keyword>
<dbReference type="SMART" id="SM00382">
    <property type="entry name" value="AAA"/>
    <property type="match status" value="1"/>
</dbReference>
<dbReference type="PANTHER" id="PTHR43394:SF1">
    <property type="entry name" value="ATP-BINDING CASSETTE SUB-FAMILY B MEMBER 10, MITOCHONDRIAL"/>
    <property type="match status" value="1"/>
</dbReference>
<dbReference type="GO" id="GO:0005886">
    <property type="term" value="C:plasma membrane"/>
    <property type="evidence" value="ECO:0007669"/>
    <property type="project" value="UniProtKB-SubCell"/>
</dbReference>
<keyword evidence="2" id="KW-0813">Transport</keyword>
<keyword evidence="6" id="KW-0378">Hydrolase</keyword>
<organism evidence="15 16">
    <name type="scientific">Roseburia zhanii</name>
    <dbReference type="NCBI Taxonomy" id="2763064"/>
    <lineage>
        <taxon>Bacteria</taxon>
        <taxon>Bacillati</taxon>
        <taxon>Bacillota</taxon>
        <taxon>Clostridia</taxon>
        <taxon>Lachnospirales</taxon>
        <taxon>Lachnospiraceae</taxon>
        <taxon>Roseburia</taxon>
    </lineage>
</organism>
<dbReference type="GO" id="GO:0006508">
    <property type="term" value="P:proteolysis"/>
    <property type="evidence" value="ECO:0007669"/>
    <property type="project" value="InterPro"/>
</dbReference>
<dbReference type="GO" id="GO:0008234">
    <property type="term" value="F:cysteine-type peptidase activity"/>
    <property type="evidence" value="ECO:0007669"/>
    <property type="project" value="UniProtKB-KW"/>
</dbReference>
<dbReference type="Gene3D" id="3.40.50.300">
    <property type="entry name" value="P-loop containing nucleotide triphosphate hydrolases"/>
    <property type="match status" value="1"/>
</dbReference>
<dbReference type="PROSITE" id="PS50893">
    <property type="entry name" value="ABC_TRANSPORTER_2"/>
    <property type="match status" value="1"/>
</dbReference>
<dbReference type="Gene3D" id="3.90.70.10">
    <property type="entry name" value="Cysteine proteinases"/>
    <property type="match status" value="1"/>
</dbReference>
<keyword evidence="7" id="KW-0645">Protease</keyword>
<feature type="transmembrane region" description="Helical" evidence="11">
    <location>
        <begin position="384"/>
        <end position="410"/>
    </location>
</feature>
<feature type="domain" description="Peptidase C39" evidence="14">
    <location>
        <begin position="13"/>
        <end position="133"/>
    </location>
</feature>
<dbReference type="SUPFAM" id="SSF90123">
    <property type="entry name" value="ABC transporter transmembrane region"/>
    <property type="match status" value="1"/>
</dbReference>
<evidence type="ECO:0000256" key="3">
    <source>
        <dbReference type="ARBA" id="ARBA00022475"/>
    </source>
</evidence>
<dbReference type="GO" id="GO:0016887">
    <property type="term" value="F:ATP hydrolysis activity"/>
    <property type="evidence" value="ECO:0007669"/>
    <property type="project" value="InterPro"/>
</dbReference>
<feature type="domain" description="ABC transmembrane type-1" evidence="13">
    <location>
        <begin position="165"/>
        <end position="445"/>
    </location>
</feature>
<dbReference type="FunFam" id="3.40.50.300:FF:000299">
    <property type="entry name" value="ABC transporter ATP-binding protein/permease"/>
    <property type="match status" value="1"/>
</dbReference>
<feature type="transmembrane region" description="Helical" evidence="11">
    <location>
        <begin position="290"/>
        <end position="316"/>
    </location>
</feature>
<evidence type="ECO:0000259" key="14">
    <source>
        <dbReference type="PROSITE" id="PS50990"/>
    </source>
</evidence>
<evidence type="ECO:0000256" key="1">
    <source>
        <dbReference type="ARBA" id="ARBA00004651"/>
    </source>
</evidence>
<dbReference type="Proteomes" id="UP000606720">
    <property type="component" value="Unassembled WGS sequence"/>
</dbReference>
<evidence type="ECO:0000313" key="16">
    <source>
        <dbReference type="Proteomes" id="UP000606720"/>
    </source>
</evidence>
<keyword evidence="9 11" id="KW-1133">Transmembrane helix</keyword>
<keyword evidence="3" id="KW-1003">Cell membrane</keyword>
<keyword evidence="7" id="KW-0788">Thiol protease</keyword>
<dbReference type="Gene3D" id="1.20.1560.10">
    <property type="entry name" value="ABC transporter type 1, transmembrane domain"/>
    <property type="match status" value="1"/>
</dbReference>
<gene>
    <name evidence="15" type="ORF">H8S17_14275</name>
</gene>
<evidence type="ECO:0000256" key="8">
    <source>
        <dbReference type="ARBA" id="ARBA00022840"/>
    </source>
</evidence>
<keyword evidence="16" id="KW-1185">Reference proteome</keyword>
<evidence type="ECO:0000256" key="9">
    <source>
        <dbReference type="ARBA" id="ARBA00022989"/>
    </source>
</evidence>
<dbReference type="Pfam" id="PF00664">
    <property type="entry name" value="ABC_membrane"/>
    <property type="match status" value="1"/>
</dbReference>
<dbReference type="PANTHER" id="PTHR43394">
    <property type="entry name" value="ATP-DEPENDENT PERMEASE MDL1, MITOCHONDRIAL"/>
    <property type="match status" value="1"/>
</dbReference>
<dbReference type="RefSeq" id="WP_186867729.1">
    <property type="nucleotide sequence ID" value="NZ_JACOPH010000018.1"/>
</dbReference>
<evidence type="ECO:0000256" key="6">
    <source>
        <dbReference type="ARBA" id="ARBA00022801"/>
    </source>
</evidence>
<dbReference type="InterPro" id="IPR005074">
    <property type="entry name" value="Peptidase_C39"/>
</dbReference>
<evidence type="ECO:0000256" key="2">
    <source>
        <dbReference type="ARBA" id="ARBA00022448"/>
    </source>
</evidence>
<dbReference type="InterPro" id="IPR022514">
    <property type="entry name" value="NHPM_micro_ABC1"/>
</dbReference>
<accession>A0A923LT24</accession>
<feature type="domain" description="ABC transporter" evidence="12">
    <location>
        <begin position="482"/>
        <end position="715"/>
    </location>
</feature>
<proteinExistence type="predicted"/>
<comment type="subcellular location">
    <subcellularLocation>
        <location evidence="1">Cell membrane</location>
        <topology evidence="1">Multi-pass membrane protein</topology>
    </subcellularLocation>
</comment>
<evidence type="ECO:0000259" key="12">
    <source>
        <dbReference type="PROSITE" id="PS50893"/>
    </source>
</evidence>
<evidence type="ECO:0000256" key="5">
    <source>
        <dbReference type="ARBA" id="ARBA00022741"/>
    </source>
</evidence>
<comment type="caution">
    <text evidence="15">The sequence shown here is derived from an EMBL/GenBank/DDBJ whole genome shotgun (WGS) entry which is preliminary data.</text>
</comment>
<dbReference type="GO" id="GO:0005524">
    <property type="term" value="F:ATP binding"/>
    <property type="evidence" value="ECO:0007669"/>
    <property type="project" value="UniProtKB-KW"/>
</dbReference>
<dbReference type="Pfam" id="PF00005">
    <property type="entry name" value="ABC_tran"/>
    <property type="match status" value="1"/>
</dbReference>
<dbReference type="Pfam" id="PF03412">
    <property type="entry name" value="Peptidase_C39"/>
    <property type="match status" value="1"/>
</dbReference>
<evidence type="ECO:0000256" key="4">
    <source>
        <dbReference type="ARBA" id="ARBA00022692"/>
    </source>
</evidence>
<dbReference type="EMBL" id="JACOPH010000018">
    <property type="protein sequence ID" value="MBC5715351.1"/>
    <property type="molecule type" value="Genomic_DNA"/>
</dbReference>
<name>A0A923LT24_9FIRM</name>
<dbReference type="CDD" id="cd18569">
    <property type="entry name" value="ABC_6TM_NHLM_bacteriocin"/>
    <property type="match status" value="1"/>
</dbReference>
<keyword evidence="4 11" id="KW-0812">Transmembrane</keyword>
<evidence type="ECO:0000256" key="11">
    <source>
        <dbReference type="SAM" id="Phobius"/>
    </source>
</evidence>
<dbReference type="InterPro" id="IPR027417">
    <property type="entry name" value="P-loop_NTPase"/>
</dbReference>
<protein>
    <submittedName>
        <fullName evidence="15">NHLP family bacteriocin export ABC transporter peptidase/permease/ATPase subunit</fullName>
    </submittedName>
</protein>
<sequence length="716" mass="78558">MKKNVKKVPVILQMEALECGAASLGMILAYYKKYIPLEQLRSDCNVSRDGSSAKYIILAAKHYGLEAKGSRMTLERIKQETEFPVIIHWNFNHFLVLCGFKKNQAVLNDPAGGTVCVDMDEFDRSFTGIVLKFSPSEEFVPEGEPKSTSAFLKRQLAGNKQIVGLVCILGFVISILSAVKPVFYKIFTDQILIAHLSDWMPKLILAMCVVLGAVLLAEILRDILLAKMQAKLSIQSSSTFMWHLLHLPVGFFSQRFAGDIAARQQSNHAVAQVVCHKIAPVILNLFMAGLYFIVMLCFHAPMALVGAAAAGINLLVMRAVAKQNANAARSIKRDEGKAAGMETAAVSMIETIKAGGAEFGFFEKITGYQTKYHNAQTALKQRNLFLAILPQVILGLCSGAILMMGVFYIFNGELTIGSLMAFQSFMNLFLTPVGSFVSSIQAIEEAEGNIERIEDVMNYPADVSERLDSEEEGHYEKLSGHVEIKDLSFGYSTLAPALIEDFQLSVNKGDMIALSGGSGSGKSTLAKVISGLYAPRSGEILFDGKQIHEIDRYVFTSSVAVVDQNISLFTGTLKDNITMWDPTISEDAMIAACKDACIHNDIMKLPEGYDSLVTEGGSNFSGGQVQRLEIARAFAMNPSVIILDEATSALDPNTEKMVMDAVKRRKMTCFVIAHRLSTIRDADKIIVLEKGRAVESGTHRELMEKNGRYAQLVQSE</sequence>
<reference evidence="15" key="1">
    <citation type="submission" date="2020-08" db="EMBL/GenBank/DDBJ databases">
        <title>Genome public.</title>
        <authorList>
            <person name="Liu C."/>
            <person name="Sun Q."/>
        </authorList>
    </citation>
    <scope>NUCLEOTIDE SEQUENCE</scope>
    <source>
        <strain evidence="15">BX1005</strain>
    </source>
</reference>
<dbReference type="GO" id="GO:0015421">
    <property type="term" value="F:ABC-type oligopeptide transporter activity"/>
    <property type="evidence" value="ECO:0007669"/>
    <property type="project" value="TreeGrafter"/>
</dbReference>
<dbReference type="PROSITE" id="PS50929">
    <property type="entry name" value="ABC_TM1F"/>
    <property type="match status" value="1"/>
</dbReference>
<dbReference type="InterPro" id="IPR039421">
    <property type="entry name" value="Type_1_exporter"/>
</dbReference>
<dbReference type="InterPro" id="IPR003593">
    <property type="entry name" value="AAA+_ATPase"/>
</dbReference>
<evidence type="ECO:0000313" key="15">
    <source>
        <dbReference type="EMBL" id="MBC5715351.1"/>
    </source>
</evidence>
<dbReference type="InterPro" id="IPR003439">
    <property type="entry name" value="ABC_transporter-like_ATP-bd"/>
</dbReference>
<dbReference type="SUPFAM" id="SSF52540">
    <property type="entry name" value="P-loop containing nucleoside triphosphate hydrolases"/>
    <property type="match status" value="1"/>
</dbReference>
<dbReference type="NCBIfam" id="TIGR03796">
    <property type="entry name" value="NHLM_micro_ABC1"/>
    <property type="match status" value="1"/>
</dbReference>
<dbReference type="InterPro" id="IPR036640">
    <property type="entry name" value="ABC1_TM_sf"/>
</dbReference>
<dbReference type="InterPro" id="IPR011527">
    <property type="entry name" value="ABC1_TM_dom"/>
</dbReference>
<dbReference type="AlphaFoldDB" id="A0A923LT24"/>
<evidence type="ECO:0000256" key="7">
    <source>
        <dbReference type="ARBA" id="ARBA00022807"/>
    </source>
</evidence>
<evidence type="ECO:0000259" key="13">
    <source>
        <dbReference type="PROSITE" id="PS50929"/>
    </source>
</evidence>
<evidence type="ECO:0000256" key="10">
    <source>
        <dbReference type="ARBA" id="ARBA00023136"/>
    </source>
</evidence>
<dbReference type="PROSITE" id="PS50990">
    <property type="entry name" value="PEPTIDASE_C39"/>
    <property type="match status" value="1"/>
</dbReference>